<dbReference type="InterPro" id="IPR043739">
    <property type="entry name" value="DUF5684"/>
</dbReference>
<evidence type="ECO:0008006" key="4">
    <source>
        <dbReference type="Google" id="ProtNLM"/>
    </source>
</evidence>
<accession>A0ABR7X8X3</accession>
<dbReference type="RefSeq" id="WP_191176878.1">
    <property type="nucleotide sequence ID" value="NZ_JACWMW010000004.1"/>
</dbReference>
<protein>
    <recommendedName>
        <fullName evidence="4">Signal peptidase I</fullName>
    </recommendedName>
</protein>
<evidence type="ECO:0000256" key="1">
    <source>
        <dbReference type="SAM" id="Phobius"/>
    </source>
</evidence>
<proteinExistence type="predicted"/>
<evidence type="ECO:0000313" key="3">
    <source>
        <dbReference type="Proteomes" id="UP000618754"/>
    </source>
</evidence>
<dbReference type="EMBL" id="JACWMW010000004">
    <property type="protein sequence ID" value="MBD1387025.1"/>
    <property type="molecule type" value="Genomic_DNA"/>
</dbReference>
<name>A0ABR7X8X3_9SPHI</name>
<dbReference type="Proteomes" id="UP000618754">
    <property type="component" value="Unassembled WGS sequence"/>
</dbReference>
<keyword evidence="1" id="KW-0812">Transmembrane</keyword>
<evidence type="ECO:0000313" key="2">
    <source>
        <dbReference type="EMBL" id="MBD1387025.1"/>
    </source>
</evidence>
<sequence>MENYDSSSSGYLVGIFMMLFSIPALIVWIISVAGMWKVYEKAGKPGWASIIPIYNVIVMLEIIGKPMIWLLLLLVPCVNIYIGIVMINLLSKSYGQSEGFTVGLIFLPFIFYPVLGFGNYRYLGPAGAGFAGHNPFDPGATYKDPFNPPPPPQQ</sequence>
<feature type="transmembrane region" description="Helical" evidence="1">
    <location>
        <begin position="69"/>
        <end position="90"/>
    </location>
</feature>
<reference evidence="2 3" key="1">
    <citation type="submission" date="2020-09" db="EMBL/GenBank/DDBJ databases">
        <title>Novel species of Mucilaginibacter isolated from a glacier on the Tibetan Plateau.</title>
        <authorList>
            <person name="Liu Q."/>
            <person name="Xin Y.-H."/>
        </authorList>
    </citation>
    <scope>NUCLEOTIDE SEQUENCE [LARGE SCALE GENOMIC DNA]</scope>
    <source>
        <strain evidence="2 3">CGMCC 1.13878</strain>
    </source>
</reference>
<feature type="transmembrane region" description="Helical" evidence="1">
    <location>
        <begin position="46"/>
        <end position="63"/>
    </location>
</feature>
<keyword evidence="1" id="KW-1133">Transmembrane helix</keyword>
<gene>
    <name evidence="2" type="ORF">IDJ75_17190</name>
</gene>
<dbReference type="Pfam" id="PF18936">
    <property type="entry name" value="DUF5684"/>
    <property type="match status" value="1"/>
</dbReference>
<keyword evidence="3" id="KW-1185">Reference proteome</keyword>
<feature type="transmembrane region" description="Helical" evidence="1">
    <location>
        <begin position="12"/>
        <end position="34"/>
    </location>
</feature>
<keyword evidence="1" id="KW-0472">Membrane</keyword>
<organism evidence="2 3">
    <name type="scientific">Mucilaginibacter rigui</name>
    <dbReference type="NCBI Taxonomy" id="534635"/>
    <lineage>
        <taxon>Bacteria</taxon>
        <taxon>Pseudomonadati</taxon>
        <taxon>Bacteroidota</taxon>
        <taxon>Sphingobacteriia</taxon>
        <taxon>Sphingobacteriales</taxon>
        <taxon>Sphingobacteriaceae</taxon>
        <taxon>Mucilaginibacter</taxon>
    </lineage>
</organism>
<comment type="caution">
    <text evidence="2">The sequence shown here is derived from an EMBL/GenBank/DDBJ whole genome shotgun (WGS) entry which is preliminary data.</text>
</comment>
<feature type="transmembrane region" description="Helical" evidence="1">
    <location>
        <begin position="102"/>
        <end position="120"/>
    </location>
</feature>